<dbReference type="EMBL" id="JACOOI010000015">
    <property type="protein sequence ID" value="MBC5644065.1"/>
    <property type="molecule type" value="Genomic_DNA"/>
</dbReference>
<organism evidence="1 2">
    <name type="scientific">Parabacteroides segnis</name>
    <dbReference type="NCBI Taxonomy" id="2763058"/>
    <lineage>
        <taxon>Bacteria</taxon>
        <taxon>Pseudomonadati</taxon>
        <taxon>Bacteroidota</taxon>
        <taxon>Bacteroidia</taxon>
        <taxon>Bacteroidales</taxon>
        <taxon>Tannerellaceae</taxon>
        <taxon>Parabacteroides</taxon>
    </lineage>
</organism>
<reference evidence="1 2" key="1">
    <citation type="submission" date="2020-08" db="EMBL/GenBank/DDBJ databases">
        <title>Genome public.</title>
        <authorList>
            <person name="Liu C."/>
            <person name="Sun Q."/>
        </authorList>
    </citation>
    <scope>NUCLEOTIDE SEQUENCE [LARGE SCALE GENOMIC DNA]</scope>
    <source>
        <strain evidence="1 2">BX2</strain>
    </source>
</reference>
<evidence type="ECO:0000313" key="1">
    <source>
        <dbReference type="EMBL" id="MBC5644065.1"/>
    </source>
</evidence>
<dbReference type="RefSeq" id="WP_186960003.1">
    <property type="nucleotide sequence ID" value="NZ_JACOOI010000015.1"/>
</dbReference>
<keyword evidence="2" id="KW-1185">Reference proteome</keyword>
<name>A0ABR7E2R9_9BACT</name>
<gene>
    <name evidence="1" type="ORF">H8S77_14370</name>
</gene>
<evidence type="ECO:0008006" key="3">
    <source>
        <dbReference type="Google" id="ProtNLM"/>
    </source>
</evidence>
<sequence length="222" mass="24339">MNRRRSMLFASGKIPEGWYKPKDTPAGIFVCVYKNKQIYSIEASVFNADPSSFVDIIMGITVVTDKTRFIFSEKVLDYRTKVWDYGDVASPSLIQGVTAASNASGAVADYKGKENSEAIYAVLGSEGEAVAKCYEHVFLNGEKGFLPSAGQARVIYTNRASINALLANITGSRTIGGTIYYWTSTQVSASNAWRVRMSDGSASSGGKKTFNYYRAIMDYPEK</sequence>
<comment type="caution">
    <text evidence="1">The sequence shown here is derived from an EMBL/GenBank/DDBJ whole genome shotgun (WGS) entry which is preliminary data.</text>
</comment>
<evidence type="ECO:0000313" key="2">
    <source>
        <dbReference type="Proteomes" id="UP000644010"/>
    </source>
</evidence>
<dbReference type="Proteomes" id="UP000644010">
    <property type="component" value="Unassembled WGS sequence"/>
</dbReference>
<proteinExistence type="predicted"/>
<protein>
    <recommendedName>
        <fullName evidence="3">DUF1566 domain-containing protein</fullName>
    </recommendedName>
</protein>
<accession>A0ABR7E2R9</accession>